<protein>
    <submittedName>
        <fullName evidence="2">Uncharacterized protein</fullName>
    </submittedName>
</protein>
<name>A0AAW7DGW2_9FLAO</name>
<dbReference type="EMBL" id="JACALR010000003">
    <property type="protein sequence ID" value="MDM1551201.1"/>
    <property type="molecule type" value="Genomic_DNA"/>
</dbReference>
<feature type="signal peptide" evidence="1">
    <location>
        <begin position="1"/>
        <end position="18"/>
    </location>
</feature>
<evidence type="ECO:0000313" key="3">
    <source>
        <dbReference type="Proteomes" id="UP001173578"/>
    </source>
</evidence>
<evidence type="ECO:0000256" key="1">
    <source>
        <dbReference type="SAM" id="SignalP"/>
    </source>
</evidence>
<sequence>MKKFIFCISLLFSHYTFSQVGINTQNPLGILHIDGAKDNPSSGIGLTSEQQANDFIVTPSGNVGIGTAFPTHKLEIISTTTPAIRIVDGFQKEGYVLMSDADGNGQWRATTQVINANFPPTDGYSGSVGTKGYTNVSINLPPGKWLILSNIVLNATPAPTNGNGVWVRLSWSSSSTAINHTNITAPLNSGNYLSNIGMATGSTIINNTNATTTTYYLWMDSQDIYSYTGTWNNIGALTWKENSIVAYPAN</sequence>
<proteinExistence type="predicted"/>
<reference evidence="2" key="2">
    <citation type="journal article" date="2022" name="Sci. Total Environ.">
        <title>Prevalence, transmission, and molecular epidemiology of tet(X)-positive bacteria among humans, animals, and environmental niches in China: An epidemiological, and genomic-based study.</title>
        <authorList>
            <person name="Dong N."/>
            <person name="Zeng Y."/>
            <person name="Cai C."/>
            <person name="Sun C."/>
            <person name="Lu J."/>
            <person name="Liu C."/>
            <person name="Zhou H."/>
            <person name="Sun Q."/>
            <person name="Shu L."/>
            <person name="Wang H."/>
            <person name="Wang Y."/>
            <person name="Wang S."/>
            <person name="Wu C."/>
            <person name="Chan E.W."/>
            <person name="Chen G."/>
            <person name="Shen Z."/>
            <person name="Chen S."/>
            <person name="Zhang R."/>
        </authorList>
    </citation>
    <scope>NUCLEOTIDE SEQUENCE</scope>
    <source>
        <strain evidence="2">210</strain>
    </source>
</reference>
<dbReference type="Proteomes" id="UP001173578">
    <property type="component" value="Unassembled WGS sequence"/>
</dbReference>
<comment type="caution">
    <text evidence="2">The sequence shown here is derived from an EMBL/GenBank/DDBJ whole genome shotgun (WGS) entry which is preliminary data.</text>
</comment>
<reference evidence="2" key="1">
    <citation type="submission" date="2020-06" db="EMBL/GenBank/DDBJ databases">
        <authorList>
            <person name="Dong N."/>
        </authorList>
    </citation>
    <scope>NUCLEOTIDE SEQUENCE</scope>
    <source>
        <strain evidence="2">210</strain>
    </source>
</reference>
<feature type="chain" id="PRO_5043319617" evidence="1">
    <location>
        <begin position="19"/>
        <end position="250"/>
    </location>
</feature>
<gene>
    <name evidence="2" type="ORF">HX095_08230</name>
</gene>
<dbReference type="RefSeq" id="WP_286485796.1">
    <property type="nucleotide sequence ID" value="NZ_JACALR010000003.1"/>
</dbReference>
<keyword evidence="1" id="KW-0732">Signal</keyword>
<dbReference type="AlphaFoldDB" id="A0AAW7DGW2"/>
<accession>A0AAW7DGW2</accession>
<evidence type="ECO:0000313" key="2">
    <source>
        <dbReference type="EMBL" id="MDM1551201.1"/>
    </source>
</evidence>
<organism evidence="2 3">
    <name type="scientific">Empedobacter falsenii</name>
    <dbReference type="NCBI Taxonomy" id="343874"/>
    <lineage>
        <taxon>Bacteria</taxon>
        <taxon>Pseudomonadati</taxon>
        <taxon>Bacteroidota</taxon>
        <taxon>Flavobacteriia</taxon>
        <taxon>Flavobacteriales</taxon>
        <taxon>Weeksellaceae</taxon>
        <taxon>Empedobacter</taxon>
    </lineage>
</organism>